<dbReference type="Pfam" id="PF03797">
    <property type="entry name" value="Autotransporter"/>
    <property type="match status" value="1"/>
</dbReference>
<dbReference type="Gene3D" id="3.40.50.200">
    <property type="entry name" value="Peptidase S8/S53 domain"/>
    <property type="match status" value="1"/>
</dbReference>
<dbReference type="PROSITE" id="PS00138">
    <property type="entry name" value="SUBTILASE_SER"/>
    <property type="match status" value="1"/>
</dbReference>
<comment type="caution">
    <text evidence="8">The sequence shown here is derived from an EMBL/GenBank/DDBJ whole genome shotgun (WGS) entry which is preliminary data.</text>
</comment>
<gene>
    <name evidence="8" type="ORF">H2204_010962</name>
</gene>
<feature type="active site" description="Charge relay system" evidence="6">
    <location>
        <position position="135"/>
    </location>
</feature>
<dbReference type="EMBL" id="JAPDRN010000096">
    <property type="protein sequence ID" value="KAJ9624255.1"/>
    <property type="molecule type" value="Genomic_DNA"/>
</dbReference>
<evidence type="ECO:0000313" key="8">
    <source>
        <dbReference type="EMBL" id="KAJ9624255.1"/>
    </source>
</evidence>
<dbReference type="InterPro" id="IPR015500">
    <property type="entry name" value="Peptidase_S8_subtilisin-rel"/>
</dbReference>
<dbReference type="SUPFAM" id="SSF103515">
    <property type="entry name" value="Autotransporter"/>
    <property type="match status" value="1"/>
</dbReference>
<dbReference type="PROSITE" id="PS51208">
    <property type="entry name" value="AUTOTRANSPORTER"/>
    <property type="match status" value="1"/>
</dbReference>
<dbReference type="PRINTS" id="PR00723">
    <property type="entry name" value="SUBTILISIN"/>
</dbReference>
<sequence length="1134" mass="118606">MTVATSYRSTSRRRSFLPSPLASAIVGSLLMAATLPALAQGNSDDLSRYQYQRSLQAALARPVVTAAPASASLAPSISIAPMASGEPQPVMGAPADRASWRTSEFNRDWGLQAVNADAAYARGLTGAGIRLGVFDSGTGLDHSEFAGKNHRSIHLADRLADGSSCTNTTMLSGPDACFSSDGNDVAIDMTLLDMDQANIDNVNRQGLFEGLAYNTHGTHVSGTIAANRDGSGTHGVAFGADLSVARLFFNSLTVWDVDPSTNQYRNGSVGIGASDAVFADLYEQLNAQQVRAVNHSWGFTNEPTTADQQDADFFNDPAYDDYFQIIGDGSRANGMIQVWAAGNTYPYNTSPEDAPIAGVHATLPRVQADLEPYWLSVVNVDRNLVLAESSMRCGLSANWCLAAPGSDIASTAYGADSQIIGTPFQTGNAIGLDIQQRMPTYAYEDMTGTSMAAPHVTGALGLLFERFPYLDNAQVRDVLLTTATDLGAAGVDDVYGWGMMNLAKAIEGYGSLRVDTNVVMNQKAGGLKVWEGDAWDDWTNDIGGPGKLTKSGIGWLRLSGNNSFNGAVVREGVLELDGVNTLTSAVDVAGGSFLLNGTLKNTALNSLGGSSRINASGVLEGSNLTVSGGVVSFNGVQSGGHTYVGEKGTLKGVGQLGDTTVAGVIAPGNSIGTLTINGNYVQTATGVYQAEVAPGSRSDQLHVTGTATLGGTLVALPEPGIYYLGEQFNFIRADGGVSGQFATTDFSAFSPFLQFSLAYGASGARIEVTRGNALASSATTDNQRAVAVVADTLAINQGLPKPLTTLFPQQVGAALDSLSGELHAATSIALVESSRYVRDAALSRRAGAISPGGDEAAATGVWVQAIGGNGTLDGNANTARTEANSNGLLVGVDRQFGGWQVGLLAGTGRTDVKQQDGRRAKSKIDNTHFGAYASHNWGGFGLRGGLAWSEHEVDSTRELAFAGYSDTLSARYDGRTRQAFVEAGYRFGGSEAGLEPYLQVARVEVDMKSINERGGAAALQGNVDDTRTTLATAGVRFDKGLKASFQQDSWLHVRGGVGYRHASGDRNPVARLGFASGGDAFAVSGAPIADSAVVAELGLSAWLTANQQLELGYTGQFGDESRDHGANLRWSVRF</sequence>
<dbReference type="NCBIfam" id="TIGR01414">
    <property type="entry name" value="autotrans_barl"/>
    <property type="match status" value="1"/>
</dbReference>
<dbReference type="PANTHER" id="PTHR42884:SF14">
    <property type="entry name" value="NEUROENDOCRINE CONVERTASE 1"/>
    <property type="match status" value="1"/>
</dbReference>
<dbReference type="SMART" id="SM00869">
    <property type="entry name" value="Autotransporter"/>
    <property type="match status" value="1"/>
</dbReference>
<dbReference type="GO" id="GO:0004252">
    <property type="term" value="F:serine-type endopeptidase activity"/>
    <property type="evidence" value="ECO:0007669"/>
    <property type="project" value="UniProtKB-UniRule"/>
</dbReference>
<evidence type="ECO:0000256" key="4">
    <source>
        <dbReference type="ARBA" id="ARBA00022825"/>
    </source>
</evidence>
<name>A0AA39CTP8_9EURO</name>
<comment type="similarity">
    <text evidence="6">Belongs to the peptidase S8 family.</text>
</comment>
<dbReference type="InterPro" id="IPR036709">
    <property type="entry name" value="Autotransporte_beta_dom_sf"/>
</dbReference>
<dbReference type="InterPro" id="IPR022398">
    <property type="entry name" value="Peptidase_S8_His-AS"/>
</dbReference>
<dbReference type="GO" id="GO:0016485">
    <property type="term" value="P:protein processing"/>
    <property type="evidence" value="ECO:0007669"/>
    <property type="project" value="TreeGrafter"/>
</dbReference>
<dbReference type="InterPro" id="IPR034061">
    <property type="entry name" value="Peptidases_S8_Autotransporter"/>
</dbReference>
<evidence type="ECO:0000256" key="1">
    <source>
        <dbReference type="ARBA" id="ARBA00022670"/>
    </source>
</evidence>
<dbReference type="Gene3D" id="2.40.128.130">
    <property type="entry name" value="Autotransporter beta-domain"/>
    <property type="match status" value="1"/>
</dbReference>
<keyword evidence="4 6" id="KW-0720">Serine protease</keyword>
<dbReference type="Pfam" id="PF00082">
    <property type="entry name" value="Peptidase_S8"/>
    <property type="match status" value="1"/>
</dbReference>
<protein>
    <recommendedName>
        <fullName evidence="7">Autotransporter domain-containing protein</fullName>
    </recommendedName>
</protein>
<evidence type="ECO:0000256" key="5">
    <source>
        <dbReference type="ARBA" id="ARBA00023145"/>
    </source>
</evidence>
<feature type="active site" description="Charge relay system" evidence="6">
    <location>
        <position position="216"/>
    </location>
</feature>
<dbReference type="PANTHER" id="PTHR42884">
    <property type="entry name" value="PROPROTEIN CONVERTASE SUBTILISIN/KEXIN-RELATED"/>
    <property type="match status" value="1"/>
</dbReference>
<dbReference type="GO" id="GO:0019867">
    <property type="term" value="C:outer membrane"/>
    <property type="evidence" value="ECO:0007669"/>
    <property type="project" value="InterPro"/>
</dbReference>
<dbReference type="InterPro" id="IPR005546">
    <property type="entry name" value="Autotransporte_beta"/>
</dbReference>
<dbReference type="InterPro" id="IPR006315">
    <property type="entry name" value="OM_autotransptr_brl_dom"/>
</dbReference>
<dbReference type="InterPro" id="IPR036852">
    <property type="entry name" value="Peptidase_S8/S53_dom_sf"/>
</dbReference>
<keyword evidence="3 6" id="KW-0378">Hydrolase</keyword>
<evidence type="ECO:0000256" key="6">
    <source>
        <dbReference type="PROSITE-ProRule" id="PRU01240"/>
    </source>
</evidence>
<evidence type="ECO:0000256" key="2">
    <source>
        <dbReference type="ARBA" id="ARBA00022729"/>
    </source>
</evidence>
<feature type="domain" description="Autotransporter" evidence="7">
    <location>
        <begin position="854"/>
        <end position="1134"/>
    </location>
</feature>
<keyword evidence="2" id="KW-0732">Signal</keyword>
<dbReference type="AlphaFoldDB" id="A0AA39CTP8"/>
<dbReference type="SUPFAM" id="SSF52743">
    <property type="entry name" value="Subtilisin-like"/>
    <property type="match status" value="1"/>
</dbReference>
<reference evidence="8" key="1">
    <citation type="submission" date="2022-10" db="EMBL/GenBank/DDBJ databases">
        <title>Culturing micro-colonial fungi from biological soil crusts in the Mojave desert and describing Neophaeococcomyces mojavensis, and introducing the new genera and species Taxawa tesnikishii.</title>
        <authorList>
            <person name="Kurbessoian T."/>
            <person name="Stajich J.E."/>
        </authorList>
    </citation>
    <scope>NUCLEOTIDE SEQUENCE</scope>
    <source>
        <strain evidence="8">TK_35</strain>
    </source>
</reference>
<evidence type="ECO:0000256" key="3">
    <source>
        <dbReference type="ARBA" id="ARBA00022801"/>
    </source>
</evidence>
<dbReference type="PROSITE" id="PS51892">
    <property type="entry name" value="SUBTILASE"/>
    <property type="match status" value="1"/>
</dbReference>
<dbReference type="InterPro" id="IPR023828">
    <property type="entry name" value="Peptidase_S8_Ser-AS"/>
</dbReference>
<dbReference type="CDD" id="cd04848">
    <property type="entry name" value="Peptidases_S8_Autotransporter_serine_protease_like"/>
    <property type="match status" value="1"/>
</dbReference>
<feature type="active site" description="Charge relay system" evidence="6">
    <location>
        <position position="450"/>
    </location>
</feature>
<organism evidence="8">
    <name type="scientific">Knufia peltigerae</name>
    <dbReference type="NCBI Taxonomy" id="1002370"/>
    <lineage>
        <taxon>Eukaryota</taxon>
        <taxon>Fungi</taxon>
        <taxon>Dikarya</taxon>
        <taxon>Ascomycota</taxon>
        <taxon>Pezizomycotina</taxon>
        <taxon>Eurotiomycetes</taxon>
        <taxon>Chaetothyriomycetidae</taxon>
        <taxon>Chaetothyriales</taxon>
        <taxon>Trichomeriaceae</taxon>
        <taxon>Knufia</taxon>
    </lineage>
</organism>
<proteinExistence type="inferred from homology"/>
<dbReference type="PROSITE" id="PS00137">
    <property type="entry name" value="SUBTILASE_HIS"/>
    <property type="match status" value="1"/>
</dbReference>
<accession>A0AA39CTP8</accession>
<keyword evidence="5" id="KW-0865">Zymogen</keyword>
<keyword evidence="1 6" id="KW-0645">Protease</keyword>
<dbReference type="InterPro" id="IPR000209">
    <property type="entry name" value="Peptidase_S8/S53_dom"/>
</dbReference>
<evidence type="ECO:0000259" key="7">
    <source>
        <dbReference type="PROSITE" id="PS51208"/>
    </source>
</evidence>